<evidence type="ECO:0000256" key="6">
    <source>
        <dbReference type="ARBA" id="ARBA00022692"/>
    </source>
</evidence>
<dbReference type="Gene3D" id="3.30.420.270">
    <property type="match status" value="1"/>
</dbReference>
<protein>
    <submittedName>
        <fullName evidence="12">Biopolymer transporter ExbD</fullName>
    </submittedName>
</protein>
<evidence type="ECO:0000256" key="10">
    <source>
        <dbReference type="RuleBase" id="RU003879"/>
    </source>
</evidence>
<evidence type="ECO:0000256" key="5">
    <source>
        <dbReference type="ARBA" id="ARBA00022519"/>
    </source>
</evidence>
<evidence type="ECO:0000256" key="4">
    <source>
        <dbReference type="ARBA" id="ARBA00022475"/>
    </source>
</evidence>
<keyword evidence="8 11" id="KW-1133">Transmembrane helix</keyword>
<evidence type="ECO:0000313" key="13">
    <source>
        <dbReference type="Proteomes" id="UP001611383"/>
    </source>
</evidence>
<keyword evidence="9 11" id="KW-0472">Membrane</keyword>
<evidence type="ECO:0000256" key="11">
    <source>
        <dbReference type="SAM" id="Phobius"/>
    </source>
</evidence>
<evidence type="ECO:0000256" key="8">
    <source>
        <dbReference type="ARBA" id="ARBA00022989"/>
    </source>
</evidence>
<proteinExistence type="inferred from homology"/>
<dbReference type="PANTHER" id="PTHR30558:SF12">
    <property type="entry name" value="BIOPOLYMER TRANSPORT PROTEIN EXBD"/>
    <property type="match status" value="1"/>
</dbReference>
<gene>
    <name evidence="12" type="ORF">F0U60_39575</name>
</gene>
<keyword evidence="13" id="KW-1185">Reference proteome</keyword>
<comment type="subcellular location">
    <subcellularLocation>
        <location evidence="1">Cell inner membrane</location>
        <topology evidence="1">Single-pass type II membrane protein</topology>
    </subcellularLocation>
    <subcellularLocation>
        <location evidence="10">Cell membrane</location>
        <topology evidence="10">Single-pass type II membrane protein</topology>
    </subcellularLocation>
</comment>
<keyword evidence="4" id="KW-1003">Cell membrane</keyword>
<reference evidence="12 13" key="1">
    <citation type="submission" date="2019-08" db="EMBL/GenBank/DDBJ databases">
        <title>Archangium and Cystobacter genomes.</title>
        <authorList>
            <person name="Chen I.-C.K."/>
            <person name="Wielgoss S."/>
        </authorList>
    </citation>
    <scope>NUCLEOTIDE SEQUENCE [LARGE SCALE GENOMIC DNA]</scope>
    <source>
        <strain evidence="12 13">Cbm 6</strain>
    </source>
</reference>
<evidence type="ECO:0000256" key="7">
    <source>
        <dbReference type="ARBA" id="ARBA00022927"/>
    </source>
</evidence>
<dbReference type="PANTHER" id="PTHR30558">
    <property type="entry name" value="EXBD MEMBRANE COMPONENT OF PMF-DRIVEN MACROMOLECULE IMPORT SYSTEM"/>
    <property type="match status" value="1"/>
</dbReference>
<keyword evidence="6 10" id="KW-0812">Transmembrane</keyword>
<keyword evidence="7 10" id="KW-0653">Protein transport</keyword>
<comment type="similarity">
    <text evidence="2 10">Belongs to the ExbD/TolR family.</text>
</comment>
<dbReference type="Pfam" id="PF02472">
    <property type="entry name" value="ExbD"/>
    <property type="match status" value="1"/>
</dbReference>
<evidence type="ECO:0000313" key="12">
    <source>
        <dbReference type="EMBL" id="WNG49547.1"/>
    </source>
</evidence>
<dbReference type="InterPro" id="IPR003400">
    <property type="entry name" value="ExbD"/>
</dbReference>
<evidence type="ECO:0000256" key="3">
    <source>
        <dbReference type="ARBA" id="ARBA00022448"/>
    </source>
</evidence>
<keyword evidence="5" id="KW-0997">Cell inner membrane</keyword>
<dbReference type="Proteomes" id="UP001611383">
    <property type="component" value="Chromosome"/>
</dbReference>
<organism evidence="12 13">
    <name type="scientific">Archangium minus</name>
    <dbReference type="NCBI Taxonomy" id="83450"/>
    <lineage>
        <taxon>Bacteria</taxon>
        <taxon>Pseudomonadati</taxon>
        <taxon>Myxococcota</taxon>
        <taxon>Myxococcia</taxon>
        <taxon>Myxococcales</taxon>
        <taxon>Cystobacterineae</taxon>
        <taxon>Archangiaceae</taxon>
        <taxon>Archangium</taxon>
    </lineage>
</organism>
<sequence length="140" mass="15338">MGMSVGGPSGGPKAEINVTPLVDVVLVLLIIFMVVTPMLQRGKNVTLPKAKEIENKKTDTKDNALILSVTPDKKLYLDNDPLDEKALEDRLKGVLAKDPVRRILLKADNSLRVGDVRKVMDVARKANAKRVSLGVEQLKE</sequence>
<keyword evidence="3 10" id="KW-0813">Transport</keyword>
<evidence type="ECO:0000256" key="1">
    <source>
        <dbReference type="ARBA" id="ARBA00004249"/>
    </source>
</evidence>
<dbReference type="RefSeq" id="WP_395807569.1">
    <property type="nucleotide sequence ID" value="NZ_CP043494.1"/>
</dbReference>
<evidence type="ECO:0000256" key="2">
    <source>
        <dbReference type="ARBA" id="ARBA00005811"/>
    </source>
</evidence>
<evidence type="ECO:0000256" key="9">
    <source>
        <dbReference type="ARBA" id="ARBA00023136"/>
    </source>
</evidence>
<name>A0ABY9X2B9_9BACT</name>
<accession>A0ABY9X2B9</accession>
<feature type="transmembrane region" description="Helical" evidence="11">
    <location>
        <begin position="20"/>
        <end position="39"/>
    </location>
</feature>
<dbReference type="EMBL" id="CP043494">
    <property type="protein sequence ID" value="WNG49547.1"/>
    <property type="molecule type" value="Genomic_DNA"/>
</dbReference>